<dbReference type="PANTHER" id="PTHR10655:SF17">
    <property type="entry name" value="LYSOPHOSPHOLIPASE-LIKE PROTEIN 1"/>
    <property type="match status" value="1"/>
</dbReference>
<dbReference type="Proteomes" id="UP000019384">
    <property type="component" value="Unassembled WGS sequence"/>
</dbReference>
<dbReference type="Gene3D" id="3.40.50.1820">
    <property type="entry name" value="alpha/beta hydrolase"/>
    <property type="match status" value="1"/>
</dbReference>
<comment type="catalytic activity">
    <reaction evidence="9">
        <text>S-hexadecanoyl-L-cysteinyl-[protein] + H2O = L-cysteinyl-[protein] + hexadecanoate + H(+)</text>
        <dbReference type="Rhea" id="RHEA:19233"/>
        <dbReference type="Rhea" id="RHEA-COMP:10131"/>
        <dbReference type="Rhea" id="RHEA-COMP:11032"/>
        <dbReference type="ChEBI" id="CHEBI:7896"/>
        <dbReference type="ChEBI" id="CHEBI:15377"/>
        <dbReference type="ChEBI" id="CHEBI:15378"/>
        <dbReference type="ChEBI" id="CHEBI:29950"/>
        <dbReference type="ChEBI" id="CHEBI:74151"/>
        <dbReference type="EC" id="3.1.2.22"/>
    </reaction>
</comment>
<evidence type="ECO:0000256" key="6">
    <source>
        <dbReference type="ARBA" id="ARBA00022832"/>
    </source>
</evidence>
<gene>
    <name evidence="11" type="ORF">KUCA_T00000073001</name>
</gene>
<evidence type="ECO:0000256" key="3">
    <source>
        <dbReference type="ARBA" id="ARBA00014923"/>
    </source>
</evidence>
<dbReference type="SUPFAM" id="SSF53474">
    <property type="entry name" value="alpha/beta-Hydrolases"/>
    <property type="match status" value="1"/>
</dbReference>
<dbReference type="PANTHER" id="PTHR10655">
    <property type="entry name" value="LYSOPHOSPHOLIPASE-RELATED"/>
    <property type="match status" value="1"/>
</dbReference>
<dbReference type="STRING" id="1382522.W6MFJ2"/>
<dbReference type="InterPro" id="IPR050565">
    <property type="entry name" value="LYPA1-2/EST-like"/>
</dbReference>
<dbReference type="HOGENOM" id="CLU_049413_3_8_1"/>
<evidence type="ECO:0000259" key="10">
    <source>
        <dbReference type="Pfam" id="PF02230"/>
    </source>
</evidence>
<feature type="domain" description="Phospholipase/carboxylesterase/thioesterase" evidence="10">
    <location>
        <begin position="6"/>
        <end position="220"/>
    </location>
</feature>
<dbReference type="GO" id="GO:0052689">
    <property type="term" value="F:carboxylic ester hydrolase activity"/>
    <property type="evidence" value="ECO:0007669"/>
    <property type="project" value="UniProtKB-KW"/>
</dbReference>
<accession>W6MFJ2</accession>
<dbReference type="GO" id="GO:0008474">
    <property type="term" value="F:palmitoyl-(protein) hydrolase activity"/>
    <property type="evidence" value="ECO:0007669"/>
    <property type="project" value="UniProtKB-EC"/>
</dbReference>
<evidence type="ECO:0000256" key="2">
    <source>
        <dbReference type="ARBA" id="ARBA00012423"/>
    </source>
</evidence>
<dbReference type="EMBL" id="HG793125">
    <property type="protein sequence ID" value="CDK24113.1"/>
    <property type="molecule type" value="Genomic_DNA"/>
</dbReference>
<dbReference type="AlphaFoldDB" id="W6MFJ2"/>
<name>W6MFJ2_9ASCO</name>
<evidence type="ECO:0000256" key="7">
    <source>
        <dbReference type="ARBA" id="ARBA00029392"/>
    </source>
</evidence>
<evidence type="ECO:0000256" key="9">
    <source>
        <dbReference type="ARBA" id="ARBA00047337"/>
    </source>
</evidence>
<evidence type="ECO:0000256" key="5">
    <source>
        <dbReference type="ARBA" id="ARBA00022801"/>
    </source>
</evidence>
<keyword evidence="4" id="KW-0719">Serine esterase</keyword>
<protein>
    <recommendedName>
        <fullName evidence="3">Acyl-protein thioesterase 1</fullName>
        <ecNumber evidence="2">3.1.2.22</ecNumber>
    </recommendedName>
    <alternativeName>
        <fullName evidence="8">Palmitoyl-protein hydrolase</fullName>
    </alternativeName>
</protein>
<organism evidence="11 12">
    <name type="scientific">Kuraishia capsulata CBS 1993</name>
    <dbReference type="NCBI Taxonomy" id="1382522"/>
    <lineage>
        <taxon>Eukaryota</taxon>
        <taxon>Fungi</taxon>
        <taxon>Dikarya</taxon>
        <taxon>Ascomycota</taxon>
        <taxon>Saccharomycotina</taxon>
        <taxon>Pichiomycetes</taxon>
        <taxon>Pichiales</taxon>
        <taxon>Pichiaceae</taxon>
        <taxon>Kuraishia</taxon>
    </lineage>
</organism>
<reference evidence="11" key="1">
    <citation type="submission" date="2013-12" db="EMBL/GenBank/DDBJ databases">
        <authorList>
            <person name="Genoscope - CEA"/>
        </authorList>
    </citation>
    <scope>NUCLEOTIDE SEQUENCE</scope>
    <source>
        <strain evidence="11">CBS 1993</strain>
    </source>
</reference>
<comment type="function">
    <text evidence="7">Hydrolyzes fatty acids from S-acylated cysteine residues in proteins with a strong preference for palmitoylated G-alpha proteins over other acyl substrates. Mediates the deacylation of G-alpha proteins such as GPA1 in vivo, but has weak or no activity toward palmitoylated Ras proteins. Has weak lysophospholipase activity in vitro; however such activity may not exist in vivo.</text>
</comment>
<keyword evidence="12" id="KW-1185">Reference proteome</keyword>
<comment type="similarity">
    <text evidence="1">Belongs to the AB hydrolase superfamily. AB hydrolase 2 family.</text>
</comment>
<dbReference type="InterPro" id="IPR029058">
    <property type="entry name" value="AB_hydrolase_fold"/>
</dbReference>
<dbReference type="GO" id="GO:0005737">
    <property type="term" value="C:cytoplasm"/>
    <property type="evidence" value="ECO:0007669"/>
    <property type="project" value="TreeGrafter"/>
</dbReference>
<dbReference type="InterPro" id="IPR003140">
    <property type="entry name" value="PLipase/COase/thioEstase"/>
</dbReference>
<sequence length="222" mass="23826">MLSAVRVPASTATATATVIMIHGLGDSGNGWKFLADMAHSSPRFKNVRFVFPNAPEIPITVNGGMKMPGWFDIAEFGKESNTDAEGFINSCGVIQDLIQYELDHGIKGEKIIVGGFSQGAALALATGALSDVKLGGIVGLSGFVPCKEKVQELAKNTNFATPIFMGHGDADPVISHRYGQLTSEFYKQLGFKDLDFKTYPHQGHTAGDEELADLFEFLGKIV</sequence>
<dbReference type="Pfam" id="PF02230">
    <property type="entry name" value="Abhydrolase_2"/>
    <property type="match status" value="1"/>
</dbReference>
<evidence type="ECO:0000256" key="1">
    <source>
        <dbReference type="ARBA" id="ARBA00006499"/>
    </source>
</evidence>
<dbReference type="RefSeq" id="XP_022456131.1">
    <property type="nucleotide sequence ID" value="XM_022604577.1"/>
</dbReference>
<dbReference type="GO" id="GO:0006631">
    <property type="term" value="P:fatty acid metabolic process"/>
    <property type="evidence" value="ECO:0007669"/>
    <property type="project" value="UniProtKB-KW"/>
</dbReference>
<evidence type="ECO:0000313" key="12">
    <source>
        <dbReference type="Proteomes" id="UP000019384"/>
    </source>
</evidence>
<evidence type="ECO:0000256" key="4">
    <source>
        <dbReference type="ARBA" id="ARBA00022487"/>
    </source>
</evidence>
<proteinExistence type="inferred from homology"/>
<keyword evidence="5" id="KW-0378">Hydrolase</keyword>
<dbReference type="EC" id="3.1.2.22" evidence="2"/>
<evidence type="ECO:0000313" key="11">
    <source>
        <dbReference type="EMBL" id="CDK24113.1"/>
    </source>
</evidence>
<keyword evidence="6" id="KW-0276">Fatty acid metabolism</keyword>
<keyword evidence="6" id="KW-0443">Lipid metabolism</keyword>
<dbReference type="GeneID" id="34517519"/>
<reference evidence="11" key="2">
    <citation type="submission" date="2014-02" db="EMBL/GenBank/DDBJ databases">
        <title>Complete DNA sequence of /Kuraishia capsulata/ illustrates novel genomic features among budding yeasts (/Saccharomycotina/).</title>
        <authorList>
            <person name="Morales L."/>
            <person name="Noel B."/>
            <person name="Porcel B."/>
            <person name="Marcet-Houben M."/>
            <person name="Hullo M-F."/>
            <person name="Sacerdot C."/>
            <person name="Tekaia F."/>
            <person name="Leh-Louis V."/>
            <person name="Despons L."/>
            <person name="Khanna V."/>
            <person name="Aury J-M."/>
            <person name="Barbe V."/>
            <person name="Couloux A."/>
            <person name="Labadie K."/>
            <person name="Pelletier E."/>
            <person name="Souciet J-L."/>
            <person name="Boekhout T."/>
            <person name="Gabaldon T."/>
            <person name="Wincker P."/>
            <person name="Dujon B."/>
        </authorList>
    </citation>
    <scope>NUCLEOTIDE SEQUENCE</scope>
    <source>
        <strain evidence="11">CBS 1993</strain>
    </source>
</reference>
<evidence type="ECO:0000256" key="8">
    <source>
        <dbReference type="ARBA" id="ARBA00031195"/>
    </source>
</evidence>
<dbReference type="OrthoDB" id="2418081at2759"/>